<organism evidence="1 2">
    <name type="scientific">Trichonephila clavipes</name>
    <name type="common">Golden silk orbweaver</name>
    <name type="synonym">Nephila clavipes</name>
    <dbReference type="NCBI Taxonomy" id="2585209"/>
    <lineage>
        <taxon>Eukaryota</taxon>
        <taxon>Metazoa</taxon>
        <taxon>Ecdysozoa</taxon>
        <taxon>Arthropoda</taxon>
        <taxon>Chelicerata</taxon>
        <taxon>Arachnida</taxon>
        <taxon>Araneae</taxon>
        <taxon>Araneomorphae</taxon>
        <taxon>Entelegynae</taxon>
        <taxon>Araneoidea</taxon>
        <taxon>Nephilidae</taxon>
        <taxon>Trichonephila</taxon>
    </lineage>
</organism>
<accession>A0A8X6UVY8</accession>
<dbReference type="Proteomes" id="UP000887159">
    <property type="component" value="Unassembled WGS sequence"/>
</dbReference>
<evidence type="ECO:0000313" key="1">
    <source>
        <dbReference type="EMBL" id="GFX86147.1"/>
    </source>
</evidence>
<dbReference type="AlphaFoldDB" id="A0A8X6UVY8"/>
<proteinExistence type="predicted"/>
<keyword evidence="2" id="KW-1185">Reference proteome</keyword>
<reference evidence="1" key="1">
    <citation type="submission" date="2020-08" db="EMBL/GenBank/DDBJ databases">
        <title>Multicomponent nature underlies the extraordinary mechanical properties of spider dragline silk.</title>
        <authorList>
            <person name="Kono N."/>
            <person name="Nakamura H."/>
            <person name="Mori M."/>
            <person name="Yoshida Y."/>
            <person name="Ohtoshi R."/>
            <person name="Malay A.D."/>
            <person name="Moran D.A.P."/>
            <person name="Tomita M."/>
            <person name="Numata K."/>
            <person name="Arakawa K."/>
        </authorList>
    </citation>
    <scope>NUCLEOTIDE SEQUENCE</scope>
</reference>
<name>A0A8X6UVY8_TRICX</name>
<evidence type="ECO:0000313" key="2">
    <source>
        <dbReference type="Proteomes" id="UP000887159"/>
    </source>
</evidence>
<protein>
    <submittedName>
        <fullName evidence="1">Uncharacterized protein</fullName>
    </submittedName>
</protein>
<dbReference type="EMBL" id="BMAU01021004">
    <property type="protein sequence ID" value="GFX86147.1"/>
    <property type="molecule type" value="Genomic_DNA"/>
</dbReference>
<comment type="caution">
    <text evidence="1">The sequence shown here is derived from an EMBL/GenBank/DDBJ whole genome shotgun (WGS) entry which is preliminary data.</text>
</comment>
<gene>
    <name evidence="1" type="primary">NCL1_36696</name>
    <name evidence="1" type="ORF">TNCV_2560291</name>
</gene>
<sequence length="156" mass="18036">MAFSLKTVISELEKNIVPGILQENASNLSSYRRRLERLAGILKFQELLKLYPFPVNLVMNEKGFHSTDCVWLSGRGEVPPHDCAMHVLLESMVFQERMLHDEPTEARLEEILQGVKEYLPLAMHMTDENSVRWQTMYNYVKSGFPQHQGNSSRNVK</sequence>